<gene>
    <name evidence="1" type="ordered locus">GTNG_3259</name>
</gene>
<accession>A4ITE4</accession>
<proteinExistence type="predicted"/>
<dbReference type="EMBL" id="CP000557">
    <property type="protein sequence ID" value="ABO68598.1"/>
    <property type="molecule type" value="Genomic_DNA"/>
</dbReference>
<dbReference type="eggNOG" id="COG3415">
    <property type="taxonomic scope" value="Bacteria"/>
</dbReference>
<evidence type="ECO:0000313" key="1">
    <source>
        <dbReference type="EMBL" id="ABO68598.1"/>
    </source>
</evidence>
<protein>
    <submittedName>
        <fullName evidence="1">Uncharacterized protein</fullName>
    </submittedName>
</protein>
<organism evidence="1 2">
    <name type="scientific">Geobacillus thermodenitrificans (strain NG80-2)</name>
    <dbReference type="NCBI Taxonomy" id="420246"/>
    <lineage>
        <taxon>Bacteria</taxon>
        <taxon>Bacillati</taxon>
        <taxon>Bacillota</taxon>
        <taxon>Bacilli</taxon>
        <taxon>Bacillales</taxon>
        <taxon>Anoxybacillaceae</taxon>
        <taxon>Geobacillus</taxon>
    </lineage>
</organism>
<reference evidence="1 2" key="1">
    <citation type="journal article" date="2007" name="Proc. Natl. Acad. Sci. U.S.A.">
        <title>Genome and proteome of long-chain alkane degrading Geobacillus thermodenitrificans NG80-2 isolated from a deep-subsurface oil reservoir.</title>
        <authorList>
            <person name="Feng L."/>
            <person name="Wang W."/>
            <person name="Cheng J."/>
            <person name="Ren Y."/>
            <person name="Zhao G."/>
            <person name="Gao C."/>
            <person name="Tang Y."/>
            <person name="Liu X."/>
            <person name="Han W."/>
            <person name="Peng X."/>
            <person name="Liu R."/>
            <person name="Wang L."/>
        </authorList>
    </citation>
    <scope>NUCLEOTIDE SEQUENCE [LARGE SCALE GENOMIC DNA]</scope>
    <source>
        <strain evidence="1 2">NG80-2</strain>
    </source>
</reference>
<dbReference type="KEGG" id="gtn:GTNG_3259"/>
<dbReference type="HOGENOM" id="CLU_2953984_0_0_9"/>
<name>A4ITE4_GEOTN</name>
<dbReference type="AlphaFoldDB" id="A4ITE4"/>
<sequence>MFTYVCISQQFVLVVEGYMGKEVDDLCYLHRQSVTTYVKKFNKGGMDALLERKCGLGRP</sequence>
<dbReference type="Proteomes" id="UP000001578">
    <property type="component" value="Chromosome"/>
</dbReference>
<evidence type="ECO:0000313" key="2">
    <source>
        <dbReference type="Proteomes" id="UP000001578"/>
    </source>
</evidence>